<dbReference type="InterPro" id="IPR006199">
    <property type="entry name" value="LexA_DNA-bd_dom"/>
</dbReference>
<dbReference type="SUPFAM" id="SSF48452">
    <property type="entry name" value="TPR-like"/>
    <property type="match status" value="1"/>
</dbReference>
<dbReference type="InterPro" id="IPR036388">
    <property type="entry name" value="WH-like_DNA-bd_sf"/>
</dbReference>
<dbReference type="GO" id="GO:0006508">
    <property type="term" value="P:proteolysis"/>
    <property type="evidence" value="ECO:0007669"/>
    <property type="project" value="InterPro"/>
</dbReference>
<dbReference type="PROSITE" id="PS50005">
    <property type="entry name" value="TPR"/>
    <property type="match status" value="2"/>
</dbReference>
<proteinExistence type="predicted"/>
<dbReference type="Pfam" id="PF01726">
    <property type="entry name" value="LexA_DNA_bind"/>
    <property type="match status" value="1"/>
</dbReference>
<dbReference type="Pfam" id="PF00515">
    <property type="entry name" value="TPR_1"/>
    <property type="match status" value="1"/>
</dbReference>
<keyword evidence="1" id="KW-0677">Repeat</keyword>
<feature type="repeat" description="TPR" evidence="3">
    <location>
        <begin position="156"/>
        <end position="189"/>
    </location>
</feature>
<dbReference type="AlphaFoldDB" id="A0A933GN30"/>
<dbReference type="Proteomes" id="UP000772181">
    <property type="component" value="Unassembled WGS sequence"/>
</dbReference>
<evidence type="ECO:0000313" key="6">
    <source>
        <dbReference type="Proteomes" id="UP000772181"/>
    </source>
</evidence>
<organism evidence="5 6">
    <name type="scientific">Tectimicrobiota bacterium</name>
    <dbReference type="NCBI Taxonomy" id="2528274"/>
    <lineage>
        <taxon>Bacteria</taxon>
        <taxon>Pseudomonadati</taxon>
        <taxon>Nitrospinota/Tectimicrobiota group</taxon>
        <taxon>Candidatus Tectimicrobiota</taxon>
    </lineage>
</organism>
<evidence type="ECO:0000259" key="4">
    <source>
        <dbReference type="Pfam" id="PF01726"/>
    </source>
</evidence>
<feature type="repeat" description="TPR" evidence="3">
    <location>
        <begin position="54"/>
        <end position="87"/>
    </location>
</feature>
<reference evidence="5" key="1">
    <citation type="submission" date="2020-07" db="EMBL/GenBank/DDBJ databases">
        <title>Huge and variable diversity of episymbiotic CPR bacteria and DPANN archaea in groundwater ecosystems.</title>
        <authorList>
            <person name="He C.Y."/>
            <person name="Keren R."/>
            <person name="Whittaker M."/>
            <person name="Farag I.F."/>
            <person name="Doudna J."/>
            <person name="Cate J.H.D."/>
            <person name="Banfield J.F."/>
        </authorList>
    </citation>
    <scope>NUCLEOTIDE SEQUENCE</scope>
    <source>
        <strain evidence="5">NC_groundwater_1482_Ag_S-0.65um_47_24</strain>
    </source>
</reference>
<evidence type="ECO:0000256" key="1">
    <source>
        <dbReference type="ARBA" id="ARBA00022737"/>
    </source>
</evidence>
<dbReference type="Gene3D" id="1.25.40.10">
    <property type="entry name" value="Tetratricopeptide repeat domain"/>
    <property type="match status" value="2"/>
</dbReference>
<dbReference type="InterPro" id="IPR036390">
    <property type="entry name" value="WH_DNA-bd_sf"/>
</dbReference>
<keyword evidence="2 3" id="KW-0802">TPR repeat</keyword>
<dbReference type="InterPro" id="IPR052346">
    <property type="entry name" value="O-mannosyl-transferase_TMTC"/>
</dbReference>
<dbReference type="InterPro" id="IPR013105">
    <property type="entry name" value="TPR_2"/>
</dbReference>
<name>A0A933GN30_UNCTE</name>
<evidence type="ECO:0000256" key="3">
    <source>
        <dbReference type="PROSITE-ProRule" id="PRU00339"/>
    </source>
</evidence>
<dbReference type="InterPro" id="IPR011990">
    <property type="entry name" value="TPR-like_helical_dom_sf"/>
</dbReference>
<dbReference type="EMBL" id="JACQWF010000244">
    <property type="protein sequence ID" value="MBI4595789.1"/>
    <property type="molecule type" value="Genomic_DNA"/>
</dbReference>
<gene>
    <name evidence="5" type="ORF">HY730_05345</name>
</gene>
<dbReference type="GO" id="GO:0004252">
    <property type="term" value="F:serine-type endopeptidase activity"/>
    <property type="evidence" value="ECO:0007669"/>
    <property type="project" value="InterPro"/>
</dbReference>
<comment type="caution">
    <text evidence="5">The sequence shown here is derived from an EMBL/GenBank/DDBJ whole genome shotgun (WGS) entry which is preliminary data.</text>
</comment>
<sequence length="287" mass="32202">MGKSRRQRYSEETYLLHSAIAEIYAANAGFGDVKNAESRLLGVLKLKPNQEELVEAYNLLAQIYAQTGRREEAIKSFEIALATAPDVAVSLTTSLAEMFEKQKDWEKAIEVYNLGLAHCRHASLHNGLAYCLGKTGRLSEAENNERQATELAPGDATYANDLGYVLLEQGKLEQAKEYFERALQIDPAYELAQNNLALCSKGVLVQGKMKTKYTPRQGQYLAFIYSYSKMHRCAPAEADIEQYFRVAYSSVHQMIITLEKRGLISRTPGKARSIHLLISSEELPELK</sequence>
<dbReference type="PANTHER" id="PTHR44227:SF3">
    <property type="entry name" value="PROTEIN O-MANNOSYL-TRANSFERASE TMTC4"/>
    <property type="match status" value="1"/>
</dbReference>
<accession>A0A933GN30</accession>
<dbReference type="Gene3D" id="1.10.10.10">
    <property type="entry name" value="Winged helix-like DNA-binding domain superfamily/Winged helix DNA-binding domain"/>
    <property type="match status" value="1"/>
</dbReference>
<dbReference type="Pfam" id="PF07719">
    <property type="entry name" value="TPR_2"/>
    <property type="match status" value="1"/>
</dbReference>
<dbReference type="SUPFAM" id="SSF46785">
    <property type="entry name" value="Winged helix' DNA-binding domain"/>
    <property type="match status" value="1"/>
</dbReference>
<feature type="domain" description="LexA repressor DNA-binding" evidence="4">
    <location>
        <begin position="212"/>
        <end position="272"/>
    </location>
</feature>
<evidence type="ECO:0000313" key="5">
    <source>
        <dbReference type="EMBL" id="MBI4595789.1"/>
    </source>
</evidence>
<dbReference type="PANTHER" id="PTHR44227">
    <property type="match status" value="1"/>
</dbReference>
<evidence type="ECO:0000256" key="2">
    <source>
        <dbReference type="ARBA" id="ARBA00022803"/>
    </source>
</evidence>
<dbReference type="SMART" id="SM00028">
    <property type="entry name" value="TPR"/>
    <property type="match status" value="4"/>
</dbReference>
<dbReference type="InterPro" id="IPR019734">
    <property type="entry name" value="TPR_rpt"/>
</dbReference>
<dbReference type="Pfam" id="PF13176">
    <property type="entry name" value="TPR_7"/>
    <property type="match status" value="1"/>
</dbReference>
<dbReference type="PROSITE" id="PS50293">
    <property type="entry name" value="TPR_REGION"/>
    <property type="match status" value="2"/>
</dbReference>
<protein>
    <submittedName>
        <fullName evidence="5">Tetratricopeptide repeat protein</fullName>
    </submittedName>
</protein>